<evidence type="ECO:0000313" key="2">
    <source>
        <dbReference type="Proteomes" id="UP000000347"/>
    </source>
</evidence>
<evidence type="ECO:0000313" key="1">
    <source>
        <dbReference type="EMBL" id="ADL43291.1"/>
    </source>
</evidence>
<sequence length="78" mass="8985">MLYADKVIFFERVKNKVEAVLYPIQNISYIENGSILLYSWIKIGGVVNGETKSFVVEYNTVVDDMFKAVIDKLRTSLF</sequence>
<reference evidence="1 2" key="1">
    <citation type="journal article" date="2010" name="J. Bacteriol.">
        <title>Complete genome sequence of the cellulolytic thermophile Caldicellulosiruptor obsidiansis OB47T.</title>
        <authorList>
            <person name="Elkins J.G."/>
            <person name="Lochner A."/>
            <person name="Hamilton-Brehm S.D."/>
            <person name="Davenport K.W."/>
            <person name="Podar M."/>
            <person name="Brown S.D."/>
            <person name="Land M.L."/>
            <person name="Hauser L.J."/>
            <person name="Klingeman D.M."/>
            <person name="Raman B."/>
            <person name="Goodwin L.A."/>
            <person name="Tapia R."/>
            <person name="Meincke L.J."/>
            <person name="Detter J.C."/>
            <person name="Bruce D.C."/>
            <person name="Han C.S."/>
            <person name="Palumbo A.V."/>
            <person name="Cottingham R.W."/>
            <person name="Keller M."/>
            <person name="Graham D.E."/>
        </authorList>
    </citation>
    <scope>NUCLEOTIDE SEQUENCE [LARGE SCALE GENOMIC DNA]</scope>
    <source>
        <strain evidence="2">ATCC BAA-2073 / strain OB47</strain>
    </source>
</reference>
<dbReference type="KEGG" id="cob:COB47_2029"/>
<name>D9TGH1_CALOO</name>
<dbReference type="STRING" id="608506.COB47_2029"/>
<keyword evidence="2" id="KW-1185">Reference proteome</keyword>
<organism evidence="1 2">
    <name type="scientific">Caldicellulosiruptor obsidiansis (strain ATCC BAA-2073 / JCM 16842 / OB47)</name>
    <dbReference type="NCBI Taxonomy" id="608506"/>
    <lineage>
        <taxon>Bacteria</taxon>
        <taxon>Bacillati</taxon>
        <taxon>Bacillota</taxon>
        <taxon>Bacillota incertae sedis</taxon>
        <taxon>Caldicellulosiruptorales</taxon>
        <taxon>Caldicellulosiruptoraceae</taxon>
        <taxon>Caldicellulosiruptor</taxon>
    </lineage>
</organism>
<dbReference type="eggNOG" id="ENOG503327V">
    <property type="taxonomic scope" value="Bacteria"/>
</dbReference>
<dbReference type="HOGENOM" id="CLU_2615332_0_0_9"/>
<dbReference type="EMBL" id="CP002164">
    <property type="protein sequence ID" value="ADL43291.1"/>
    <property type="molecule type" value="Genomic_DNA"/>
</dbReference>
<dbReference type="AlphaFoldDB" id="D9TGH1"/>
<protein>
    <submittedName>
        <fullName evidence="1">Uncharacterized protein</fullName>
    </submittedName>
</protein>
<gene>
    <name evidence="1" type="ordered locus">COB47_2029</name>
</gene>
<proteinExistence type="predicted"/>
<accession>D9TGH1</accession>
<dbReference type="Proteomes" id="UP000000347">
    <property type="component" value="Chromosome"/>
</dbReference>